<comment type="caution">
    <text evidence="1">The sequence shown here is derived from an EMBL/GenBank/DDBJ whole genome shotgun (WGS) entry which is preliminary data.</text>
</comment>
<dbReference type="Proteomes" id="UP000622860">
    <property type="component" value="Unassembled WGS sequence"/>
</dbReference>
<proteinExistence type="predicted"/>
<gene>
    <name evidence="1" type="primary">yeaA</name>
    <name evidence="1" type="ORF">GCM10011398_14020</name>
</gene>
<evidence type="ECO:0008006" key="3">
    <source>
        <dbReference type="Google" id="ProtNLM"/>
    </source>
</evidence>
<accession>A0A917M137</accession>
<keyword evidence="2" id="KW-1185">Reference proteome</keyword>
<dbReference type="Pfam" id="PF13170">
    <property type="entry name" value="DUF4003"/>
    <property type="match status" value="1"/>
</dbReference>
<organism evidence="1 2">
    <name type="scientific">Virgibacillus oceani</name>
    <dbReference type="NCBI Taxonomy" id="1479511"/>
    <lineage>
        <taxon>Bacteria</taxon>
        <taxon>Bacillati</taxon>
        <taxon>Bacillota</taxon>
        <taxon>Bacilli</taxon>
        <taxon>Bacillales</taxon>
        <taxon>Bacillaceae</taxon>
        <taxon>Virgibacillus</taxon>
    </lineage>
</organism>
<evidence type="ECO:0000313" key="2">
    <source>
        <dbReference type="Proteomes" id="UP000622860"/>
    </source>
</evidence>
<protein>
    <recommendedName>
        <fullName evidence="3">DUF4003 domain-containing protein</fullName>
    </recommendedName>
</protein>
<evidence type="ECO:0000313" key="1">
    <source>
        <dbReference type="EMBL" id="GGG71028.1"/>
    </source>
</evidence>
<dbReference type="RefSeq" id="WP_188454663.1">
    <property type="nucleotide sequence ID" value="NZ_BMFR01000004.1"/>
</dbReference>
<reference evidence="1" key="1">
    <citation type="journal article" date="2014" name="Int. J. Syst. Evol. Microbiol.">
        <title>Complete genome sequence of Corynebacterium casei LMG S-19264T (=DSM 44701T), isolated from a smear-ripened cheese.</title>
        <authorList>
            <consortium name="US DOE Joint Genome Institute (JGI-PGF)"/>
            <person name="Walter F."/>
            <person name="Albersmeier A."/>
            <person name="Kalinowski J."/>
            <person name="Ruckert C."/>
        </authorList>
    </citation>
    <scope>NUCLEOTIDE SEQUENCE</scope>
    <source>
        <strain evidence="1">CGMCC 1.12754</strain>
    </source>
</reference>
<name>A0A917M137_9BACI</name>
<dbReference type="EMBL" id="BMFR01000004">
    <property type="protein sequence ID" value="GGG71028.1"/>
    <property type="molecule type" value="Genomic_DNA"/>
</dbReference>
<dbReference type="InterPro" id="IPR025062">
    <property type="entry name" value="DUF4003"/>
</dbReference>
<dbReference type="AlphaFoldDB" id="A0A917M137"/>
<reference evidence="1" key="2">
    <citation type="submission" date="2020-09" db="EMBL/GenBank/DDBJ databases">
        <authorList>
            <person name="Sun Q."/>
            <person name="Zhou Y."/>
        </authorList>
    </citation>
    <scope>NUCLEOTIDE SEQUENCE</scope>
    <source>
        <strain evidence="1">CGMCC 1.12754</strain>
    </source>
</reference>
<sequence>MQYKLSEYIRIYEELKNKMKWKVSDKGILMMIASQYMINRKELRIERLLDIADKLKGNAGMFSSMRSYPRFTTAAMLDVHFDNPEEQVEALFDLYGQMKHAGFKSGTFTYLAATVIITNGANTTNQASIISRSKKIYDLMKKEHMFLTSQDDYPLATLLAYEDGTAEELIERMEMYYNSLHEHQFSKGNELQFLSHILSLGRSENKSSLVNHSVRVYDAFAEVSIKPKKMYYPVIGMLALLPYEELDMAMISHIYQELNREIKWQKDINLIMAVNLFTSEILTHSSLAETSMYTTMETIMQAQQAAMMAAVTATTAAAAASNSGN</sequence>